<dbReference type="PRINTS" id="PR00039">
    <property type="entry name" value="HTHLYSR"/>
</dbReference>
<dbReference type="Pfam" id="PF03466">
    <property type="entry name" value="LysR_substrate"/>
    <property type="match status" value="1"/>
</dbReference>
<dbReference type="GO" id="GO:0005829">
    <property type="term" value="C:cytosol"/>
    <property type="evidence" value="ECO:0007669"/>
    <property type="project" value="TreeGrafter"/>
</dbReference>
<name>A0A085GDG5_9ENTR</name>
<gene>
    <name evidence="6" type="ORF">GBAG_1946</name>
</gene>
<evidence type="ECO:0000313" key="7">
    <source>
        <dbReference type="Proteomes" id="UP000028653"/>
    </source>
</evidence>
<dbReference type="PANTHER" id="PTHR30419">
    <property type="entry name" value="HTH-TYPE TRANSCRIPTIONAL REGULATOR YBHD"/>
    <property type="match status" value="1"/>
</dbReference>
<dbReference type="GO" id="GO:0003700">
    <property type="term" value="F:DNA-binding transcription factor activity"/>
    <property type="evidence" value="ECO:0007669"/>
    <property type="project" value="InterPro"/>
</dbReference>
<dbReference type="InterPro" id="IPR050950">
    <property type="entry name" value="HTH-type_LysR_regulators"/>
</dbReference>
<dbReference type="PROSITE" id="PS50931">
    <property type="entry name" value="HTH_LYSR"/>
    <property type="match status" value="1"/>
</dbReference>
<dbReference type="OrthoDB" id="8679465at2"/>
<keyword evidence="3" id="KW-0238">DNA-binding</keyword>
<accession>A0A085GDG5</accession>
<dbReference type="RefSeq" id="WP_034495427.1">
    <property type="nucleotide sequence ID" value="NZ_JMPI01000029.1"/>
</dbReference>
<evidence type="ECO:0000259" key="5">
    <source>
        <dbReference type="PROSITE" id="PS50931"/>
    </source>
</evidence>
<reference evidence="6 7" key="1">
    <citation type="submission" date="2014-05" db="EMBL/GenBank/DDBJ databases">
        <title>ATOL: Assembling a taxonomically balanced genome-scale reconstruction of the evolutionary history of the Enterobacteriaceae.</title>
        <authorList>
            <person name="Plunkett G.III."/>
            <person name="Neeno-Eckwall E.C."/>
            <person name="Glasner J.D."/>
            <person name="Perna N.T."/>
        </authorList>
    </citation>
    <scope>NUCLEOTIDE SEQUENCE [LARGE SCALE GENOMIC DNA]</scope>
    <source>
        <strain evidence="6 7">ATCC 33320</strain>
    </source>
</reference>
<dbReference type="Gene3D" id="1.10.10.10">
    <property type="entry name" value="Winged helix-like DNA-binding domain superfamily/Winged helix DNA-binding domain"/>
    <property type="match status" value="1"/>
</dbReference>
<dbReference type="STRING" id="1006004.GBAG_1946"/>
<dbReference type="SUPFAM" id="SSF46785">
    <property type="entry name" value="Winged helix' DNA-binding domain"/>
    <property type="match status" value="1"/>
</dbReference>
<dbReference type="Pfam" id="PF00126">
    <property type="entry name" value="HTH_1"/>
    <property type="match status" value="1"/>
</dbReference>
<organism evidence="6 7">
    <name type="scientific">Buttiauxella agrestis ATCC 33320</name>
    <dbReference type="NCBI Taxonomy" id="1006004"/>
    <lineage>
        <taxon>Bacteria</taxon>
        <taxon>Pseudomonadati</taxon>
        <taxon>Pseudomonadota</taxon>
        <taxon>Gammaproteobacteria</taxon>
        <taxon>Enterobacterales</taxon>
        <taxon>Enterobacteriaceae</taxon>
        <taxon>Buttiauxella</taxon>
    </lineage>
</organism>
<dbReference type="InterPro" id="IPR005119">
    <property type="entry name" value="LysR_subst-bd"/>
</dbReference>
<feature type="domain" description="HTH lysR-type" evidence="5">
    <location>
        <begin position="3"/>
        <end position="60"/>
    </location>
</feature>
<dbReference type="Proteomes" id="UP000028653">
    <property type="component" value="Unassembled WGS sequence"/>
</dbReference>
<keyword evidence="7" id="KW-1185">Reference proteome</keyword>
<evidence type="ECO:0000313" key="6">
    <source>
        <dbReference type="EMBL" id="KFC81760.1"/>
    </source>
</evidence>
<dbReference type="eggNOG" id="COG0583">
    <property type="taxonomic scope" value="Bacteria"/>
</dbReference>
<dbReference type="GO" id="GO:0003677">
    <property type="term" value="F:DNA binding"/>
    <property type="evidence" value="ECO:0007669"/>
    <property type="project" value="UniProtKB-KW"/>
</dbReference>
<sequence length="304" mass="34094">MRFTLRQLEFFIALAQTQQISKAASQCNISQSSMTVAMRNLESTLNNQLFIRLPKGIQLTAAGERFAHYARKIINDSQIAIDDLLYQPQLEKGTVNIGIAKTLSAYLLPAIILEVEQHFPLMTINFIEANPQVLTESLKRQETDFSLLLTSNIPPDSALNTEIFIRSPRRLWAAQGHPLLNQSVIHLADIENLPFLLLDTDEYPDVITEHWRSQGGSPNISFTTTSFETVRSLVAKGKGVTILSDLVYRPWSLEGLRVMRRSIADSTTYMDVGAVTLNHSSMTEAATTVLNYLRRAITRQGDES</sequence>
<evidence type="ECO:0000256" key="3">
    <source>
        <dbReference type="ARBA" id="ARBA00023125"/>
    </source>
</evidence>
<dbReference type="SUPFAM" id="SSF53850">
    <property type="entry name" value="Periplasmic binding protein-like II"/>
    <property type="match status" value="1"/>
</dbReference>
<keyword evidence="2" id="KW-0805">Transcription regulation</keyword>
<dbReference type="InterPro" id="IPR036388">
    <property type="entry name" value="WH-like_DNA-bd_sf"/>
</dbReference>
<comment type="similarity">
    <text evidence="1">Belongs to the LysR transcriptional regulatory family.</text>
</comment>
<evidence type="ECO:0000256" key="2">
    <source>
        <dbReference type="ARBA" id="ARBA00023015"/>
    </source>
</evidence>
<keyword evidence="4" id="KW-0804">Transcription</keyword>
<dbReference type="Gene3D" id="3.40.190.10">
    <property type="entry name" value="Periplasmic binding protein-like II"/>
    <property type="match status" value="2"/>
</dbReference>
<evidence type="ECO:0000256" key="4">
    <source>
        <dbReference type="ARBA" id="ARBA00023163"/>
    </source>
</evidence>
<protein>
    <submittedName>
        <fullName evidence="6">LysR family transcriptional regulator</fullName>
    </submittedName>
</protein>
<dbReference type="EMBL" id="JMPI01000029">
    <property type="protein sequence ID" value="KFC81760.1"/>
    <property type="molecule type" value="Genomic_DNA"/>
</dbReference>
<dbReference type="InterPro" id="IPR036390">
    <property type="entry name" value="WH_DNA-bd_sf"/>
</dbReference>
<proteinExistence type="inferred from homology"/>
<dbReference type="InterPro" id="IPR000847">
    <property type="entry name" value="LysR_HTH_N"/>
</dbReference>
<comment type="caution">
    <text evidence="6">The sequence shown here is derived from an EMBL/GenBank/DDBJ whole genome shotgun (WGS) entry which is preliminary data.</text>
</comment>
<evidence type="ECO:0000256" key="1">
    <source>
        <dbReference type="ARBA" id="ARBA00009437"/>
    </source>
</evidence>
<dbReference type="AlphaFoldDB" id="A0A085GDG5"/>